<sequence>MTGFFAVHRATIDISALQPRGFKILLEILARNTVTVVEEPFVFDERQAGLSRADFQQGVRVVTQLAALRFGHLSGFVNIGAAGAVTNLLIMAGLQALGVWYIAAAIISAAVTIVGNFLLQERFDFRDLREPAASGCIRFARSFAFNGVEATVRTAVLWAVVETTTLPGIAMQAVLIGIGFMLRFFHHSQR</sequence>
<evidence type="ECO:0000313" key="8">
    <source>
        <dbReference type="EMBL" id="TFC99139.1"/>
    </source>
</evidence>
<comment type="subcellular location">
    <subcellularLocation>
        <location evidence="1">Membrane</location>
        <topology evidence="1">Multi-pass membrane protein</topology>
    </subcellularLocation>
</comment>
<gene>
    <name evidence="8" type="ORF">E3T25_15800</name>
</gene>
<evidence type="ECO:0000259" key="7">
    <source>
        <dbReference type="Pfam" id="PF04138"/>
    </source>
</evidence>
<comment type="caution">
    <text evidence="8">The sequence shown here is derived from an EMBL/GenBank/DDBJ whole genome shotgun (WGS) entry which is preliminary data.</text>
</comment>
<evidence type="ECO:0000256" key="3">
    <source>
        <dbReference type="ARBA" id="ARBA00022692"/>
    </source>
</evidence>
<evidence type="ECO:0000313" key="9">
    <source>
        <dbReference type="Proteomes" id="UP000297851"/>
    </source>
</evidence>
<dbReference type="EMBL" id="SOGO01000042">
    <property type="protein sequence ID" value="TFC99139.1"/>
    <property type="molecule type" value="Genomic_DNA"/>
</dbReference>
<accession>A0ABY2J2R5</accession>
<dbReference type="Proteomes" id="UP000297851">
    <property type="component" value="Unassembled WGS sequence"/>
</dbReference>
<organism evidence="8 9">
    <name type="scientific">Cryobacterium sandaracinum</name>
    <dbReference type="NCBI Taxonomy" id="1259247"/>
    <lineage>
        <taxon>Bacteria</taxon>
        <taxon>Bacillati</taxon>
        <taxon>Actinomycetota</taxon>
        <taxon>Actinomycetes</taxon>
        <taxon>Micrococcales</taxon>
        <taxon>Microbacteriaceae</taxon>
        <taxon>Cryobacterium</taxon>
    </lineage>
</organism>
<dbReference type="PANTHER" id="PTHR38459:SF1">
    <property type="entry name" value="PROPHAGE BACTOPRENOL-LINKED GLUCOSE TRANSLOCASE HOMOLOG"/>
    <property type="match status" value="1"/>
</dbReference>
<feature type="transmembrane region" description="Helical" evidence="6">
    <location>
        <begin position="70"/>
        <end position="92"/>
    </location>
</feature>
<feature type="transmembrane region" description="Helical" evidence="6">
    <location>
        <begin position="166"/>
        <end position="185"/>
    </location>
</feature>
<keyword evidence="5 6" id="KW-0472">Membrane</keyword>
<evidence type="ECO:0000256" key="6">
    <source>
        <dbReference type="SAM" id="Phobius"/>
    </source>
</evidence>
<keyword evidence="9" id="KW-1185">Reference proteome</keyword>
<feature type="transmembrane region" description="Helical" evidence="6">
    <location>
        <begin position="98"/>
        <end position="119"/>
    </location>
</feature>
<evidence type="ECO:0000256" key="5">
    <source>
        <dbReference type="ARBA" id="ARBA00023136"/>
    </source>
</evidence>
<dbReference type="Pfam" id="PF04138">
    <property type="entry name" value="GtrA_DPMS_TM"/>
    <property type="match status" value="1"/>
</dbReference>
<protein>
    <recommendedName>
        <fullName evidence="7">GtrA/DPMS transmembrane domain-containing protein</fullName>
    </recommendedName>
</protein>
<dbReference type="PANTHER" id="PTHR38459">
    <property type="entry name" value="PROPHAGE BACTOPRENOL-LINKED GLUCOSE TRANSLOCASE HOMOLOG"/>
    <property type="match status" value="1"/>
</dbReference>
<dbReference type="InterPro" id="IPR007267">
    <property type="entry name" value="GtrA_DPMS_TM"/>
</dbReference>
<comment type="similarity">
    <text evidence="2">Belongs to the GtrA family.</text>
</comment>
<proteinExistence type="inferred from homology"/>
<keyword evidence="4 6" id="KW-1133">Transmembrane helix</keyword>
<evidence type="ECO:0000256" key="4">
    <source>
        <dbReference type="ARBA" id="ARBA00022989"/>
    </source>
</evidence>
<reference evidence="8 9" key="1">
    <citation type="submission" date="2019-03" db="EMBL/GenBank/DDBJ databases">
        <title>Genomics of glacier-inhabiting Cryobacterium strains.</title>
        <authorList>
            <person name="Liu Q."/>
            <person name="Xin Y.-H."/>
        </authorList>
    </citation>
    <scope>NUCLEOTIDE SEQUENCE [LARGE SCALE GENOMIC DNA]</scope>
    <source>
        <strain evidence="8 9">TMT2-16</strain>
    </source>
</reference>
<keyword evidence="3 6" id="KW-0812">Transmembrane</keyword>
<dbReference type="RefSeq" id="WP_134375311.1">
    <property type="nucleotide sequence ID" value="NZ_SOGO01000042.1"/>
</dbReference>
<dbReference type="InterPro" id="IPR051401">
    <property type="entry name" value="GtrA_CellWall_Glycosyl"/>
</dbReference>
<name>A0ABY2J2R5_9MICO</name>
<evidence type="ECO:0000256" key="1">
    <source>
        <dbReference type="ARBA" id="ARBA00004141"/>
    </source>
</evidence>
<feature type="domain" description="GtrA/DPMS transmembrane" evidence="7">
    <location>
        <begin position="76"/>
        <end position="187"/>
    </location>
</feature>
<evidence type="ECO:0000256" key="2">
    <source>
        <dbReference type="ARBA" id="ARBA00009399"/>
    </source>
</evidence>